<protein>
    <submittedName>
        <fullName evidence="1">Ectoine utilization protein EutA</fullName>
    </submittedName>
</protein>
<reference evidence="1 2" key="1">
    <citation type="submission" date="2019-12" db="EMBL/GenBank/DDBJ databases">
        <title>Snethiella sp. nov. sp. isolated from sea sand.</title>
        <authorList>
            <person name="Kim J."/>
            <person name="Jeong S.E."/>
            <person name="Jung H.S."/>
            <person name="Jeon C.O."/>
        </authorList>
    </citation>
    <scope>NUCLEOTIDE SEQUENCE [LARGE SCALE GENOMIC DNA]</scope>
    <source>
        <strain evidence="1 2">DP05</strain>
    </source>
</reference>
<comment type="caution">
    <text evidence="1">The sequence shown here is derived from an EMBL/GenBank/DDBJ whole genome shotgun (WGS) entry which is preliminary data.</text>
</comment>
<dbReference type="EMBL" id="WTUW01000002">
    <property type="protein sequence ID" value="MZR31655.1"/>
    <property type="molecule type" value="Genomic_DNA"/>
</dbReference>
<dbReference type="PIRSF" id="PIRSF015736">
    <property type="entry name" value="MI"/>
    <property type="match status" value="1"/>
</dbReference>
<dbReference type="RefSeq" id="WP_161316138.1">
    <property type="nucleotide sequence ID" value="NZ_WTUW01000002.1"/>
</dbReference>
<dbReference type="NCBIfam" id="TIGR02990">
    <property type="entry name" value="ectoine_eutA"/>
    <property type="match status" value="1"/>
</dbReference>
<evidence type="ECO:0000313" key="2">
    <source>
        <dbReference type="Proteomes" id="UP000476030"/>
    </source>
</evidence>
<dbReference type="Proteomes" id="UP000476030">
    <property type="component" value="Unassembled WGS sequence"/>
</dbReference>
<dbReference type="AlphaFoldDB" id="A0A6L8W981"/>
<dbReference type="InterPro" id="IPR014332">
    <property type="entry name" value="Ectoine_EutA"/>
</dbReference>
<dbReference type="PANTHER" id="PTHR40267">
    <property type="entry name" value="BLR3294 PROTEIN"/>
    <property type="match status" value="1"/>
</dbReference>
<evidence type="ECO:0000313" key="1">
    <source>
        <dbReference type="EMBL" id="MZR31655.1"/>
    </source>
</evidence>
<proteinExistence type="predicted"/>
<dbReference type="InterPro" id="IPR053714">
    <property type="entry name" value="Iso_Racemase_Enz_sf"/>
</dbReference>
<dbReference type="PANTHER" id="PTHR40267:SF1">
    <property type="entry name" value="BLR3294 PROTEIN"/>
    <property type="match status" value="1"/>
</dbReference>
<accession>A0A6L8W981</accession>
<dbReference type="Gene3D" id="3.40.50.12500">
    <property type="match status" value="1"/>
</dbReference>
<gene>
    <name evidence="1" type="primary">eutA</name>
    <name evidence="1" type="ORF">GQE98_13520</name>
</gene>
<sequence length="253" mass="27192">MDTSTLYSRILPSELDASPVAKRIGLIALATDHTSELDFARICDPEEVGVYVARITYDNPTTPESLKRTGPRITEAASLILPDEQIDVIAYGCTAATVVLGDKTVADCIQKAKPGSKCVTPTSAAFAAFEALGVKKVSVLTPYSPLVTEELTAYFTSNGLDVVNWNCFGLDDDRNMARVSHSSIIASSAETIDEDADALFISCTAVRAAVCVDEIERITGKPVVTSNQAVVWRSLRLAGITRKIPGYGRLFQI</sequence>
<dbReference type="InterPro" id="IPR026286">
    <property type="entry name" value="MaiA/AMDase"/>
</dbReference>
<organism evidence="1 2">
    <name type="scientific">Sneathiella litorea</name>
    <dbReference type="NCBI Taxonomy" id="2606216"/>
    <lineage>
        <taxon>Bacteria</taxon>
        <taxon>Pseudomonadati</taxon>
        <taxon>Pseudomonadota</taxon>
        <taxon>Alphaproteobacteria</taxon>
        <taxon>Sneathiellales</taxon>
        <taxon>Sneathiellaceae</taxon>
        <taxon>Sneathiella</taxon>
    </lineage>
</organism>
<dbReference type="Pfam" id="PF17645">
    <property type="entry name" value="Amdase"/>
    <property type="match status" value="1"/>
</dbReference>
<name>A0A6L8W981_9PROT</name>
<keyword evidence="2" id="KW-1185">Reference proteome</keyword>